<dbReference type="RefSeq" id="WP_209666606.1">
    <property type="nucleotide sequence ID" value="NZ_JAGGMS010000001.1"/>
</dbReference>
<dbReference type="EC" id="2.7.11.1" evidence="1"/>
<dbReference type="PROSITE" id="PS00107">
    <property type="entry name" value="PROTEIN_KINASE_ATP"/>
    <property type="match status" value="1"/>
</dbReference>
<evidence type="ECO:0000256" key="4">
    <source>
        <dbReference type="ARBA" id="ARBA00022741"/>
    </source>
</evidence>
<dbReference type="Pfam" id="PF00069">
    <property type="entry name" value="Pkinase"/>
    <property type="match status" value="1"/>
</dbReference>
<dbReference type="GO" id="GO:0004674">
    <property type="term" value="F:protein serine/threonine kinase activity"/>
    <property type="evidence" value="ECO:0007669"/>
    <property type="project" value="UniProtKB-KW"/>
</dbReference>
<comment type="caution">
    <text evidence="10">The sequence shown here is derived from an EMBL/GenBank/DDBJ whole genome shotgun (WGS) entry which is preliminary data.</text>
</comment>
<dbReference type="Pfam" id="PF00553">
    <property type="entry name" value="CBM_2"/>
    <property type="match status" value="1"/>
</dbReference>
<dbReference type="InterPro" id="IPR000719">
    <property type="entry name" value="Prot_kinase_dom"/>
</dbReference>
<evidence type="ECO:0000313" key="10">
    <source>
        <dbReference type="EMBL" id="MBP2183431.1"/>
    </source>
</evidence>
<dbReference type="InterPro" id="IPR008965">
    <property type="entry name" value="CBM2/CBM3_carb-bd_dom_sf"/>
</dbReference>
<dbReference type="SMART" id="SM00220">
    <property type="entry name" value="S_TKc"/>
    <property type="match status" value="1"/>
</dbReference>
<dbReference type="InterPro" id="IPR011009">
    <property type="entry name" value="Kinase-like_dom_sf"/>
</dbReference>
<dbReference type="SUPFAM" id="SSF56112">
    <property type="entry name" value="Protein kinase-like (PK-like)"/>
    <property type="match status" value="1"/>
</dbReference>
<feature type="domain" description="CBM2" evidence="9">
    <location>
        <begin position="329"/>
        <end position="435"/>
    </location>
</feature>
<dbReference type="Proteomes" id="UP000741013">
    <property type="component" value="Unassembled WGS sequence"/>
</dbReference>
<gene>
    <name evidence="10" type="ORF">JOM49_004957</name>
</gene>
<dbReference type="Gene3D" id="1.10.510.10">
    <property type="entry name" value="Transferase(Phosphotransferase) domain 1"/>
    <property type="match status" value="1"/>
</dbReference>
<evidence type="ECO:0000256" key="1">
    <source>
        <dbReference type="ARBA" id="ARBA00012513"/>
    </source>
</evidence>
<dbReference type="CDD" id="cd14014">
    <property type="entry name" value="STKc_PknB_like"/>
    <property type="match status" value="1"/>
</dbReference>
<feature type="domain" description="Protein kinase" evidence="8">
    <location>
        <begin position="11"/>
        <end position="258"/>
    </location>
</feature>
<accession>A0ABS4PXX7</accession>
<evidence type="ECO:0000313" key="11">
    <source>
        <dbReference type="Proteomes" id="UP000741013"/>
    </source>
</evidence>
<evidence type="ECO:0000256" key="6">
    <source>
        <dbReference type="ARBA" id="ARBA00022840"/>
    </source>
</evidence>
<keyword evidence="3" id="KW-0808">Transferase</keyword>
<evidence type="ECO:0000256" key="7">
    <source>
        <dbReference type="PROSITE-ProRule" id="PRU10141"/>
    </source>
</evidence>
<dbReference type="SMART" id="SM00637">
    <property type="entry name" value="CBD_II"/>
    <property type="match status" value="1"/>
</dbReference>
<dbReference type="PANTHER" id="PTHR43289:SF6">
    <property type="entry name" value="SERINE_THREONINE-PROTEIN KINASE NEKL-3"/>
    <property type="match status" value="1"/>
</dbReference>
<dbReference type="InterPro" id="IPR001919">
    <property type="entry name" value="CBD2"/>
</dbReference>
<dbReference type="PROSITE" id="PS00108">
    <property type="entry name" value="PROTEIN_KINASE_ST"/>
    <property type="match status" value="1"/>
</dbReference>
<evidence type="ECO:0000259" key="9">
    <source>
        <dbReference type="PROSITE" id="PS51173"/>
    </source>
</evidence>
<dbReference type="InterPro" id="IPR017441">
    <property type="entry name" value="Protein_kinase_ATP_BS"/>
</dbReference>
<dbReference type="Gene3D" id="2.60.40.290">
    <property type="match status" value="1"/>
</dbReference>
<evidence type="ECO:0000256" key="3">
    <source>
        <dbReference type="ARBA" id="ARBA00022679"/>
    </source>
</evidence>
<sequence>MEPGEVIAGRYRLVSLLGRGAMGVVWLAHDDRLDRRVAVKQLLVDTGNAEDAVARAMREGRNAGRLRHPNAIAVHDVAEHEGRPCLVMEYLPSKSFGALPGLGPREVAKIGAQLASALEAAHEAGIVHRDIKPDNVLIAEDGTAKITDFGISRAAGDASVTATGVLAGTPAYLAPEVARGGEADSRSDVFSLGATLYAVLEGGPPFGVDDNAIAMLHKVAGDTITPPRRAGELTGALQWLLHRDPGARPDMRAAREMLAAAAEGRPVAPPSPQTLLLPARRGFSRRTAVTGVAAAALVTAGVVAGVLINGPGPAGTPVDAAPASSPASSAPPAPTCTAQFTVAGSWPGGYQAGVSVRNDGSDRLTGWEVSWELPGGHRIAHLWNGKFTQDGEAVTVTNADYNVSIDAGGSVELGMTVIASEDDTRPAPGLRCREL</sequence>
<keyword evidence="6 7" id="KW-0067">ATP-binding</keyword>
<proteinExistence type="predicted"/>
<name>A0ABS4PXX7_9PSEU</name>
<dbReference type="InterPro" id="IPR012291">
    <property type="entry name" value="CBM2_carb-bd_dom_sf"/>
</dbReference>
<evidence type="ECO:0000259" key="8">
    <source>
        <dbReference type="PROSITE" id="PS50011"/>
    </source>
</evidence>
<dbReference type="SUPFAM" id="SSF49384">
    <property type="entry name" value="Carbohydrate-binding domain"/>
    <property type="match status" value="1"/>
</dbReference>
<feature type="binding site" evidence="7">
    <location>
        <position position="40"/>
    </location>
    <ligand>
        <name>ATP</name>
        <dbReference type="ChEBI" id="CHEBI:30616"/>
    </ligand>
</feature>
<reference evidence="10 11" key="1">
    <citation type="submission" date="2021-03" db="EMBL/GenBank/DDBJ databases">
        <title>Sequencing the genomes of 1000 actinobacteria strains.</title>
        <authorList>
            <person name="Klenk H.-P."/>
        </authorList>
    </citation>
    <scope>NUCLEOTIDE SEQUENCE [LARGE SCALE GENOMIC DNA]</scope>
    <source>
        <strain evidence="10 11">DSM 45510</strain>
    </source>
</reference>
<keyword evidence="2 10" id="KW-0723">Serine/threonine-protein kinase</keyword>
<dbReference type="PROSITE" id="PS51173">
    <property type="entry name" value="CBM2"/>
    <property type="match status" value="1"/>
</dbReference>
<dbReference type="PANTHER" id="PTHR43289">
    <property type="entry name" value="MITOGEN-ACTIVATED PROTEIN KINASE KINASE KINASE 20-RELATED"/>
    <property type="match status" value="1"/>
</dbReference>
<keyword evidence="5 10" id="KW-0418">Kinase</keyword>
<dbReference type="InterPro" id="IPR008271">
    <property type="entry name" value="Ser/Thr_kinase_AS"/>
</dbReference>
<keyword evidence="4 7" id="KW-0547">Nucleotide-binding</keyword>
<evidence type="ECO:0000256" key="5">
    <source>
        <dbReference type="ARBA" id="ARBA00022777"/>
    </source>
</evidence>
<dbReference type="EMBL" id="JAGGMS010000001">
    <property type="protein sequence ID" value="MBP2183431.1"/>
    <property type="molecule type" value="Genomic_DNA"/>
</dbReference>
<dbReference type="PROSITE" id="PS50011">
    <property type="entry name" value="PROTEIN_KINASE_DOM"/>
    <property type="match status" value="1"/>
</dbReference>
<keyword evidence="11" id="KW-1185">Reference proteome</keyword>
<dbReference type="Gene3D" id="3.30.200.20">
    <property type="entry name" value="Phosphorylase Kinase, domain 1"/>
    <property type="match status" value="1"/>
</dbReference>
<evidence type="ECO:0000256" key="2">
    <source>
        <dbReference type="ARBA" id="ARBA00022527"/>
    </source>
</evidence>
<protein>
    <recommendedName>
        <fullName evidence="1">non-specific serine/threonine protein kinase</fullName>
        <ecNumber evidence="1">2.7.11.1</ecNumber>
    </recommendedName>
</protein>
<organism evidence="10 11">
    <name type="scientific">Amycolatopsis magusensis</name>
    <dbReference type="NCBI Taxonomy" id="882444"/>
    <lineage>
        <taxon>Bacteria</taxon>
        <taxon>Bacillati</taxon>
        <taxon>Actinomycetota</taxon>
        <taxon>Actinomycetes</taxon>
        <taxon>Pseudonocardiales</taxon>
        <taxon>Pseudonocardiaceae</taxon>
        <taxon>Amycolatopsis</taxon>
    </lineage>
</organism>